<dbReference type="SUPFAM" id="SSF51161">
    <property type="entry name" value="Trimeric LpxA-like enzymes"/>
    <property type="match status" value="1"/>
</dbReference>
<dbReference type="RefSeq" id="WP_015951953.1">
    <property type="nucleotide sequence ID" value="NC_011757.1"/>
</dbReference>
<evidence type="ECO:0000256" key="3">
    <source>
        <dbReference type="PIRSR" id="PIRSR620019-2"/>
    </source>
</evidence>
<dbReference type="Gene3D" id="2.160.10.10">
    <property type="entry name" value="Hexapeptide repeat proteins"/>
    <property type="match status" value="1"/>
</dbReference>
<feature type="domain" description="PglD N-terminal" evidence="4">
    <location>
        <begin position="15"/>
        <end position="93"/>
    </location>
</feature>
<dbReference type="InterPro" id="IPR041561">
    <property type="entry name" value="PglD_N"/>
</dbReference>
<dbReference type="InterPro" id="IPR011004">
    <property type="entry name" value="Trimer_LpxA-like_sf"/>
</dbReference>
<feature type="binding site" evidence="3">
    <location>
        <position position="81"/>
    </location>
    <ligand>
        <name>substrate</name>
    </ligand>
</feature>
<evidence type="ECO:0000259" key="4">
    <source>
        <dbReference type="Pfam" id="PF17836"/>
    </source>
</evidence>
<dbReference type="PANTHER" id="PTHR43300:SF7">
    <property type="entry name" value="UDP-N-ACETYLBACILLOSAMINE N-ACETYLTRANSFERASE"/>
    <property type="match status" value="1"/>
</dbReference>
<gene>
    <name evidence="5" type="ordered locus">Mchl_3981</name>
</gene>
<feature type="site" description="Increases basicity of active site His" evidence="2">
    <location>
        <position position="149"/>
    </location>
</feature>
<dbReference type="CDD" id="cd03360">
    <property type="entry name" value="LbH_AT_putative"/>
    <property type="match status" value="1"/>
</dbReference>
<accession>B7KYN5</accession>
<dbReference type="KEGG" id="mch:Mchl_3981"/>
<feature type="active site" description="Proton acceptor" evidence="2">
    <location>
        <position position="148"/>
    </location>
</feature>
<proteinExistence type="inferred from homology"/>
<protein>
    <recommendedName>
        <fullName evidence="4">PglD N-terminal domain-containing protein</fullName>
    </recommendedName>
</protein>
<evidence type="ECO:0000256" key="2">
    <source>
        <dbReference type="PIRSR" id="PIRSR620019-1"/>
    </source>
</evidence>
<evidence type="ECO:0000256" key="1">
    <source>
        <dbReference type="ARBA" id="ARBA00007274"/>
    </source>
</evidence>
<dbReference type="NCBIfam" id="TIGR03570">
    <property type="entry name" value="NeuD_NnaD"/>
    <property type="match status" value="1"/>
</dbReference>
<dbReference type="InterPro" id="IPR020019">
    <property type="entry name" value="AcTrfase_PglD-like"/>
</dbReference>
<dbReference type="Pfam" id="PF17836">
    <property type="entry name" value="PglD_N"/>
    <property type="match status" value="1"/>
</dbReference>
<comment type="similarity">
    <text evidence="1">Belongs to the transferase hexapeptide repeat family.</text>
</comment>
<reference evidence="6" key="1">
    <citation type="submission" date="2008-12" db="EMBL/GenBank/DDBJ databases">
        <title>Complete sequence of chromosome of Methylobacterium chloromethanicum CM4.</title>
        <authorList>
            <consortium name="US DOE Joint Genome Institute"/>
            <person name="Lucas S."/>
            <person name="Copeland A."/>
            <person name="Lapidus A."/>
            <person name="Glavina del Rio T."/>
            <person name="Dalin E."/>
            <person name="Tice H."/>
            <person name="Bruce D."/>
            <person name="Goodwin L."/>
            <person name="Pitluck S."/>
            <person name="Chertkov O."/>
            <person name="Brettin T."/>
            <person name="Detter J.C."/>
            <person name="Han C."/>
            <person name="Larimer F."/>
            <person name="Land M."/>
            <person name="Hauser L."/>
            <person name="Kyrpides N."/>
            <person name="Mikhailova N."/>
            <person name="Marx C."/>
            <person name="Richardson P."/>
        </authorList>
    </citation>
    <scope>NUCLEOTIDE SEQUENCE [LARGE SCALE GENOMIC DNA]</scope>
    <source>
        <strain evidence="6">CM4 / NCIMB 13688</strain>
    </source>
</reference>
<sequence length="225" mass="22484">MAADATGSRAGPPSLLILGAGGAAREIAGFASECVEPYRPVAFVVADDEPTAGTRLADLPVLSLSDAQARFPAAAAVIAIGSAAIRRRLAQDLDRAGLGAATLVHRSVVRGPRVAIGLGTILAPGTVISCDVAIGRHAYVNLGCTISHDSVLEDFVTLAPGVSVPGSVHIESGTFVGVGVSFVHGRPDKALRIGRDATVGAGACVTADVAPATTVVGVPARPIAD</sequence>
<dbReference type="EMBL" id="CP001298">
    <property type="protein sequence ID" value="ACK84786.1"/>
    <property type="molecule type" value="Genomic_DNA"/>
</dbReference>
<dbReference type="Proteomes" id="UP000002385">
    <property type="component" value="Chromosome"/>
</dbReference>
<name>B7KYN5_METC4</name>
<dbReference type="HOGENOM" id="CLU_081811_1_1_5"/>
<evidence type="ECO:0000313" key="6">
    <source>
        <dbReference type="Proteomes" id="UP000002385"/>
    </source>
</evidence>
<dbReference type="PANTHER" id="PTHR43300">
    <property type="entry name" value="ACETYLTRANSFERASE"/>
    <property type="match status" value="1"/>
</dbReference>
<evidence type="ECO:0000313" key="5">
    <source>
        <dbReference type="EMBL" id="ACK84786.1"/>
    </source>
</evidence>
<organism evidence="5 6">
    <name type="scientific">Methylorubrum extorquens (strain CM4 / NCIMB 13688)</name>
    <name type="common">Methylobacterium extorquens</name>
    <dbReference type="NCBI Taxonomy" id="440085"/>
    <lineage>
        <taxon>Bacteria</taxon>
        <taxon>Pseudomonadati</taxon>
        <taxon>Pseudomonadota</taxon>
        <taxon>Alphaproteobacteria</taxon>
        <taxon>Hyphomicrobiales</taxon>
        <taxon>Methylobacteriaceae</taxon>
        <taxon>Methylorubrum</taxon>
    </lineage>
</organism>
<dbReference type="Gene3D" id="3.40.50.20">
    <property type="match status" value="1"/>
</dbReference>
<dbReference type="InterPro" id="IPR050179">
    <property type="entry name" value="Trans_hexapeptide_repeat"/>
</dbReference>
<reference evidence="5 6" key="2">
    <citation type="journal article" date="2012" name="J. Bacteriol.">
        <title>Complete genome sequences of six strains of the genus Methylobacterium.</title>
        <authorList>
            <person name="Marx C.J."/>
            <person name="Bringel F."/>
            <person name="Chistoserdova L."/>
            <person name="Moulin L."/>
            <person name="Farhan Ul Haque M."/>
            <person name="Fleischman D.E."/>
            <person name="Gruffaz C."/>
            <person name="Jourand P."/>
            <person name="Knief C."/>
            <person name="Lee M.C."/>
            <person name="Muller E.E."/>
            <person name="Nadalig T."/>
            <person name="Peyraud R."/>
            <person name="Roselli S."/>
            <person name="Russ L."/>
            <person name="Goodwin L.A."/>
            <person name="Ivanova N."/>
            <person name="Kyrpides N."/>
            <person name="Lajus A."/>
            <person name="Land M.L."/>
            <person name="Medigue C."/>
            <person name="Mikhailova N."/>
            <person name="Nolan M."/>
            <person name="Woyke T."/>
            <person name="Stolyar S."/>
            <person name="Vorholt J.A."/>
            <person name="Vuilleumier S."/>
        </authorList>
    </citation>
    <scope>NUCLEOTIDE SEQUENCE [LARGE SCALE GENOMIC DNA]</scope>
    <source>
        <strain evidence="6">CM4 / NCIMB 13688</strain>
    </source>
</reference>
<dbReference type="AlphaFoldDB" id="B7KYN5"/>